<dbReference type="Proteomes" id="UP000054270">
    <property type="component" value="Unassembled WGS sequence"/>
</dbReference>
<gene>
    <name evidence="2" type="ORF">HYPSUDRAFT_204004</name>
</gene>
<accession>A0A0D2L081</accession>
<evidence type="ECO:0000256" key="1">
    <source>
        <dbReference type="SAM" id="MobiDB-lite"/>
    </source>
</evidence>
<dbReference type="InterPro" id="IPR055334">
    <property type="entry name" value="PEX8-like"/>
</dbReference>
<reference evidence="3" key="1">
    <citation type="submission" date="2014-04" db="EMBL/GenBank/DDBJ databases">
        <title>Evolutionary Origins and Diversification of the Mycorrhizal Mutualists.</title>
        <authorList>
            <consortium name="DOE Joint Genome Institute"/>
            <consortium name="Mycorrhizal Genomics Consortium"/>
            <person name="Kohler A."/>
            <person name="Kuo A."/>
            <person name="Nagy L.G."/>
            <person name="Floudas D."/>
            <person name="Copeland A."/>
            <person name="Barry K.W."/>
            <person name="Cichocki N."/>
            <person name="Veneault-Fourrey C."/>
            <person name="LaButti K."/>
            <person name="Lindquist E.A."/>
            <person name="Lipzen A."/>
            <person name="Lundell T."/>
            <person name="Morin E."/>
            <person name="Murat C."/>
            <person name="Riley R."/>
            <person name="Ohm R."/>
            <person name="Sun H."/>
            <person name="Tunlid A."/>
            <person name="Henrissat B."/>
            <person name="Grigoriev I.V."/>
            <person name="Hibbett D.S."/>
            <person name="Martin F."/>
        </authorList>
    </citation>
    <scope>NUCLEOTIDE SEQUENCE [LARGE SCALE GENOMIC DNA]</scope>
    <source>
        <strain evidence="3">FD-334 SS-4</strain>
    </source>
</reference>
<proteinExistence type="predicted"/>
<dbReference type="STRING" id="945553.A0A0D2L081"/>
<dbReference type="OrthoDB" id="2357318at2759"/>
<feature type="region of interest" description="Disordered" evidence="1">
    <location>
        <begin position="816"/>
        <end position="837"/>
    </location>
</feature>
<evidence type="ECO:0000313" key="3">
    <source>
        <dbReference type="Proteomes" id="UP000054270"/>
    </source>
</evidence>
<dbReference type="OMA" id="LMVQWRQ"/>
<evidence type="ECO:0000313" key="2">
    <source>
        <dbReference type="EMBL" id="KJA20112.1"/>
    </source>
</evidence>
<sequence length="837" mass="90341">MASDRGYTILLSHLHRPVSNLPLSTIQGALAHYLATTHPLPTPLAATAITSPFYLSQPFTYEKLLSFCTAFRHATHLKHEALVDAAKTRSKVQSLLGRSMQSAMGQWVTDVIQGVHGGHPVLRLTACSGLLWGVEDLRVGKKGKGGTDVGTARFGVEDETVVALAEVMDTYAHSFASGSSTTGVEEWEKEFQPAGQDILSLALIFASQSLPLVTDSKVKALPLSILARLLTSTISSTFKAGTFLSSVSASVTLSAEHQVHISQSSPLSQTLQSLSSSPLTTSIASISRLTAYILALLIDDPSSSRLNEGMDTISDTLEVLRTISKTVEHDWISCPLASATDADIASDSKDITKSIWTTLKTLLFAMIMLGEEVLSTTVYLPPGSSDITPASIALQILNTLSHMSFVISEFGGVTTTTKGFEHLKKTFYLALDILAQGDGEHGDAGLKAEAYVQQACFALNSQRAETAAASPRQAKQAFVLASIEQLVPVISDKCIRNWVWGICYPHLSDPSHRETYESAHSVILAIFAAHAQRQQQHLAGDNSSEFLRYAAKNPVTSTASKAKYLTDQQCNVSILSAVMKCDNETKSKNVGTGGEGTVRQPITSHEAAVSATFVQRMVPFYSKCLIENSADGKLNTSQLRLAYAALVRSASVSTFPTTAAPGDKHTLAWYCVQMLLNAIHSLTPAVKNSKGKEKARDQQNTDRLHRLHLMLIATVSSLPLSLMLLALDEIRVLITAYAPDDSGADASAGEGAPQKAELLAALFSELVEKTGDREKEAAIHWWYKYRPTLVPEPVAEDGKGTRAGWLWRPKGYEKRGDLQAAKGAGEESQQNPVLPRL</sequence>
<organism evidence="2 3">
    <name type="scientific">Hypholoma sublateritium (strain FD-334 SS-4)</name>
    <dbReference type="NCBI Taxonomy" id="945553"/>
    <lineage>
        <taxon>Eukaryota</taxon>
        <taxon>Fungi</taxon>
        <taxon>Dikarya</taxon>
        <taxon>Basidiomycota</taxon>
        <taxon>Agaricomycotina</taxon>
        <taxon>Agaricomycetes</taxon>
        <taxon>Agaricomycetidae</taxon>
        <taxon>Agaricales</taxon>
        <taxon>Agaricineae</taxon>
        <taxon>Strophariaceae</taxon>
        <taxon>Hypholoma</taxon>
    </lineage>
</organism>
<name>A0A0D2L081_HYPSF</name>
<dbReference type="PANTHER" id="PTHR39214">
    <property type="entry name" value="MICROBODY (PEROXISOME) BIOGENESIS PROTEIN PEROXIN 8 (EUROFUNG)"/>
    <property type="match status" value="1"/>
</dbReference>
<dbReference type="AlphaFoldDB" id="A0A0D2L081"/>
<keyword evidence="3" id="KW-1185">Reference proteome</keyword>
<dbReference type="EMBL" id="KN817570">
    <property type="protein sequence ID" value="KJA20112.1"/>
    <property type="molecule type" value="Genomic_DNA"/>
</dbReference>
<protein>
    <submittedName>
        <fullName evidence="2">Uncharacterized protein</fullName>
    </submittedName>
</protein>
<feature type="compositionally biased region" description="Polar residues" evidence="1">
    <location>
        <begin position="827"/>
        <end position="837"/>
    </location>
</feature>
<dbReference type="PANTHER" id="PTHR39214:SF1">
    <property type="entry name" value="MICROBODY (PEROXISOME) BIOGENESIS PROTEIN PEROXIN 8 (EUROFUNG)"/>
    <property type="match status" value="1"/>
</dbReference>